<name>A0ACC2JEU8_9PEZI</name>
<dbReference type="EMBL" id="JAPUUL010002066">
    <property type="protein sequence ID" value="KAJ8126018.1"/>
    <property type="molecule type" value="Genomic_DNA"/>
</dbReference>
<reference evidence="1" key="1">
    <citation type="submission" date="2022-12" db="EMBL/GenBank/DDBJ databases">
        <title>Genome Sequence of Lasiodiplodia mahajangana.</title>
        <authorList>
            <person name="Buettner E."/>
        </authorList>
    </citation>
    <scope>NUCLEOTIDE SEQUENCE</scope>
    <source>
        <strain evidence="1">VT137</strain>
    </source>
</reference>
<sequence length="546" mass="61974">MSGFEIAGVVLGAIPLVISALENYEAGKGIAASMIRWKGLLQDLIFKLKLQRRMFYLGILELARSAQVNELVDLADPTEEQCVNLLRNVNNTKQIKLYFGSLHGTFIDIVRRYETCLKAIAGKLEHVYRLYGTAKDDLAALIDANPARDGKFEFRKRVHFAIRRRSLSDLVDQLRDDRLSLEVVVRGVKTRQEWIVKQASIDAIRLAQGFSETRRTVASLYLAIQQGYTCNCPNHRIFLHLQNRTMRRYILATGFDLIFDVRGQLQDAIVEVSPSGVPNYAPSQSTQTTAVSSNLPTIQMPTQNASNWQDLTNSAIDLCFKANEASLYGTLLGLRLIGDELHIKTDTARQRKNYSAQKSLNEFLRDGCQDEDARMTPKQQTILALDIASSILQLCESFWCQSPLNSSAVQLFFHCSVKAQTHMSESFLEQVMERQAMKQAAFQGPRPREALLELAILLLEIWHHKTFEMWASKANISDLVSVDARMVAAMRWLRMTHQRLPPHHLTAVEQCLALSSGRPWRWGDDEFQRLFCENVVKPLAESCKAW</sequence>
<dbReference type="Proteomes" id="UP001153332">
    <property type="component" value="Unassembled WGS sequence"/>
</dbReference>
<keyword evidence="2" id="KW-1185">Reference proteome</keyword>
<accession>A0ACC2JEU8</accession>
<proteinExistence type="predicted"/>
<evidence type="ECO:0000313" key="2">
    <source>
        <dbReference type="Proteomes" id="UP001153332"/>
    </source>
</evidence>
<protein>
    <submittedName>
        <fullName evidence="1">Uncharacterized protein</fullName>
    </submittedName>
</protein>
<organism evidence="1 2">
    <name type="scientific">Lasiodiplodia mahajangana</name>
    <dbReference type="NCBI Taxonomy" id="1108764"/>
    <lineage>
        <taxon>Eukaryota</taxon>
        <taxon>Fungi</taxon>
        <taxon>Dikarya</taxon>
        <taxon>Ascomycota</taxon>
        <taxon>Pezizomycotina</taxon>
        <taxon>Dothideomycetes</taxon>
        <taxon>Dothideomycetes incertae sedis</taxon>
        <taxon>Botryosphaeriales</taxon>
        <taxon>Botryosphaeriaceae</taxon>
        <taxon>Lasiodiplodia</taxon>
    </lineage>
</organism>
<comment type="caution">
    <text evidence="1">The sequence shown here is derived from an EMBL/GenBank/DDBJ whole genome shotgun (WGS) entry which is preliminary data.</text>
</comment>
<evidence type="ECO:0000313" key="1">
    <source>
        <dbReference type="EMBL" id="KAJ8126018.1"/>
    </source>
</evidence>
<gene>
    <name evidence="1" type="ORF">O1611_g7620</name>
</gene>